<protein>
    <submittedName>
        <fullName evidence="1">Tn3 family transposase</fullName>
    </submittedName>
</protein>
<feature type="non-terminal residue" evidence="1">
    <location>
        <position position="1"/>
    </location>
</feature>
<organism evidence="1 2">
    <name type="scientific">Deinococcus antarcticus</name>
    <dbReference type="NCBI Taxonomy" id="1298767"/>
    <lineage>
        <taxon>Bacteria</taxon>
        <taxon>Thermotogati</taxon>
        <taxon>Deinococcota</taxon>
        <taxon>Deinococci</taxon>
        <taxon>Deinococcales</taxon>
        <taxon>Deinococcaceae</taxon>
        <taxon>Deinococcus</taxon>
    </lineage>
</organism>
<evidence type="ECO:0000313" key="2">
    <source>
        <dbReference type="Proteomes" id="UP001595748"/>
    </source>
</evidence>
<proteinExistence type="predicted"/>
<dbReference type="EMBL" id="JBHRZF010000247">
    <property type="protein sequence ID" value="MFC3863232.1"/>
    <property type="molecule type" value="Genomic_DNA"/>
</dbReference>
<name>A0ABV8AFF6_9DEIO</name>
<gene>
    <name evidence="1" type="ORF">ACFOPQ_20940</name>
</gene>
<dbReference type="Proteomes" id="UP001595748">
    <property type="component" value="Unassembled WGS sequence"/>
</dbReference>
<accession>A0ABV8AFF6</accession>
<sequence length="393" mass="44100">ELFDLLTRELVLRQVILPGPTVLARIVLRVREGVATRFYRQISQRLTEEQRTRLNDLVTVPEKQRRSPLDILRTAPTRQKSSGLIQALRRLDDVRAVGVSGVKLGDIPQDRLRVLSRHALVAWAPSLAKLSTHRRAATLLAVIQHLEKSATDDALDIFDTIMAELSLSGEKLRRKSRLRTLKDLDQAALVLRDAVQVLLDSEVPAPTVRDIIFARLGEVSLKTAVASVTELASTTEDTEPQAWMEIAATTSRFLPTLLETLVFEGTTTAAPTLAALKFLRGEEGKRKSWKSAPVSFIPQSWQEIVRPAGVIDQRGYQVCAAYMLHTLLRKREIFVPVSFRYGDPRAQLLQGTEWERLRPELVRSLGWSLDPKVELDALSAQLNEAYQRTAKGL</sequence>
<evidence type="ECO:0000313" key="1">
    <source>
        <dbReference type="EMBL" id="MFC3863232.1"/>
    </source>
</evidence>
<feature type="non-terminal residue" evidence="1">
    <location>
        <position position="393"/>
    </location>
</feature>
<reference evidence="2" key="1">
    <citation type="journal article" date="2019" name="Int. J. Syst. Evol. Microbiol.">
        <title>The Global Catalogue of Microorganisms (GCM) 10K type strain sequencing project: providing services to taxonomists for standard genome sequencing and annotation.</title>
        <authorList>
            <consortium name="The Broad Institute Genomics Platform"/>
            <consortium name="The Broad Institute Genome Sequencing Center for Infectious Disease"/>
            <person name="Wu L."/>
            <person name="Ma J."/>
        </authorList>
    </citation>
    <scope>NUCLEOTIDE SEQUENCE [LARGE SCALE GENOMIC DNA]</scope>
    <source>
        <strain evidence="2">CCTCC AB 2013263</strain>
    </source>
</reference>
<comment type="caution">
    <text evidence="1">The sequence shown here is derived from an EMBL/GenBank/DDBJ whole genome shotgun (WGS) entry which is preliminary data.</text>
</comment>
<keyword evidence="2" id="KW-1185">Reference proteome</keyword>